<evidence type="ECO:0000313" key="5">
    <source>
        <dbReference type="Proteomes" id="UP001320972"/>
    </source>
</evidence>
<dbReference type="AlphaFoldDB" id="A0AAP2Z1F7"/>
<protein>
    <recommendedName>
        <fullName evidence="2">DUF7967 domain-containing protein</fullName>
    </recommendedName>
</protein>
<dbReference type="Proteomes" id="UP001321018">
    <property type="component" value="Unassembled WGS sequence"/>
</dbReference>
<feature type="domain" description="DUF7967" evidence="2">
    <location>
        <begin position="5"/>
        <end position="91"/>
    </location>
</feature>
<feature type="compositionally biased region" description="Basic and acidic residues" evidence="1">
    <location>
        <begin position="68"/>
        <end position="83"/>
    </location>
</feature>
<accession>A0AAP2Z1F7</accession>
<dbReference type="Pfam" id="PF25921">
    <property type="entry name" value="DUF7967"/>
    <property type="match status" value="1"/>
</dbReference>
<sequence length="91" mass="10253">MTSSDSTVQCWLVERSVGQRNLVTIVYATLDGSRYHQQERSSTALRTGSTVTAAIDVDEEKLQPVADEETRERYATEAERTAEQYEPDDPI</sequence>
<dbReference type="Proteomes" id="UP001320972">
    <property type="component" value="Unassembled WGS sequence"/>
</dbReference>
<evidence type="ECO:0000313" key="6">
    <source>
        <dbReference type="Proteomes" id="UP001321018"/>
    </source>
</evidence>
<dbReference type="EMBL" id="JAOPKB010000002">
    <property type="protein sequence ID" value="MCU4971921.1"/>
    <property type="molecule type" value="Genomic_DNA"/>
</dbReference>
<feature type="region of interest" description="Disordered" evidence="1">
    <location>
        <begin position="56"/>
        <end position="91"/>
    </location>
</feature>
<gene>
    <name evidence="4" type="ORF">OB955_04100</name>
    <name evidence="3" type="ORF">OB960_13110</name>
</gene>
<dbReference type="RefSeq" id="WP_338004158.1">
    <property type="nucleotide sequence ID" value="NZ_JAOPKA010000007.1"/>
</dbReference>
<keyword evidence="5" id="KW-1185">Reference proteome</keyword>
<dbReference type="EMBL" id="JAOPKA010000007">
    <property type="protein sequence ID" value="MCU4742334.1"/>
    <property type="molecule type" value="Genomic_DNA"/>
</dbReference>
<evidence type="ECO:0000313" key="4">
    <source>
        <dbReference type="EMBL" id="MCU4971921.1"/>
    </source>
</evidence>
<comment type="caution">
    <text evidence="3">The sequence shown here is derived from an EMBL/GenBank/DDBJ whole genome shotgun (WGS) entry which is preliminary data.</text>
</comment>
<evidence type="ECO:0000256" key="1">
    <source>
        <dbReference type="SAM" id="MobiDB-lite"/>
    </source>
</evidence>
<evidence type="ECO:0000313" key="3">
    <source>
        <dbReference type="EMBL" id="MCU4742334.1"/>
    </source>
</evidence>
<organism evidence="3 6">
    <name type="scientific">Natronoglomus mannanivorans</name>
    <dbReference type="NCBI Taxonomy" id="2979990"/>
    <lineage>
        <taxon>Archaea</taxon>
        <taxon>Methanobacteriati</taxon>
        <taxon>Methanobacteriota</taxon>
        <taxon>Stenosarchaea group</taxon>
        <taxon>Halobacteria</taxon>
        <taxon>Halobacteriales</taxon>
        <taxon>Natrialbaceae</taxon>
        <taxon>Natronoglomus</taxon>
    </lineage>
</organism>
<evidence type="ECO:0000259" key="2">
    <source>
        <dbReference type="Pfam" id="PF25921"/>
    </source>
</evidence>
<proteinExistence type="predicted"/>
<reference evidence="3 5" key="1">
    <citation type="submission" date="2022-09" db="EMBL/GenBank/DDBJ databases">
        <title>Enrichment on poylsaccharides allowed isolation of novel metabolic and taxonomic groups of Haloarchaea.</title>
        <authorList>
            <person name="Sorokin D.Y."/>
            <person name="Elcheninov A.G."/>
            <person name="Khizhniak T.V."/>
            <person name="Kolganova T.V."/>
            <person name="Kublanov I.V."/>
        </authorList>
    </citation>
    <scope>NUCLEOTIDE SEQUENCE</scope>
    <source>
        <strain evidence="4 5">AArc-m2/3/4</strain>
        <strain evidence="3">AArc-xg1-1</strain>
    </source>
</reference>
<dbReference type="InterPro" id="IPR058273">
    <property type="entry name" value="DUF7967"/>
</dbReference>
<name>A0AAP2Z1F7_9EURY</name>